<evidence type="ECO:0000256" key="1">
    <source>
        <dbReference type="ARBA" id="ARBA00005051"/>
    </source>
</evidence>
<dbReference type="CDD" id="cd00483">
    <property type="entry name" value="HPPK"/>
    <property type="match status" value="1"/>
</dbReference>
<evidence type="ECO:0000256" key="10">
    <source>
        <dbReference type="ARBA" id="ARBA00029409"/>
    </source>
</evidence>
<evidence type="ECO:0000256" key="9">
    <source>
        <dbReference type="ARBA" id="ARBA00022909"/>
    </source>
</evidence>
<dbReference type="STRING" id="299262.BWR18_13665"/>
<evidence type="ECO:0000313" key="15">
    <source>
        <dbReference type="Proteomes" id="UP000186336"/>
    </source>
</evidence>
<evidence type="ECO:0000313" key="14">
    <source>
        <dbReference type="EMBL" id="APX13889.1"/>
    </source>
</evidence>
<feature type="domain" description="7,8-dihydro-6-hydroxymethylpterin-pyrophosphokinase" evidence="13">
    <location>
        <begin position="9"/>
        <end position="160"/>
    </location>
</feature>
<evidence type="ECO:0000256" key="8">
    <source>
        <dbReference type="ARBA" id="ARBA00022840"/>
    </source>
</evidence>
<dbReference type="AlphaFoldDB" id="A0A1P8N157"/>
<dbReference type="GO" id="GO:0046656">
    <property type="term" value="P:folic acid biosynthetic process"/>
    <property type="evidence" value="ECO:0007669"/>
    <property type="project" value="UniProtKB-KW"/>
</dbReference>
<dbReference type="GO" id="GO:0016301">
    <property type="term" value="F:kinase activity"/>
    <property type="evidence" value="ECO:0007669"/>
    <property type="project" value="UniProtKB-KW"/>
</dbReference>
<keyword evidence="6" id="KW-0547">Nucleotide-binding</keyword>
<evidence type="ECO:0000256" key="4">
    <source>
        <dbReference type="ARBA" id="ARBA00016218"/>
    </source>
</evidence>
<gene>
    <name evidence="14" type="ORF">BWR18_13665</name>
</gene>
<dbReference type="GO" id="GO:0003848">
    <property type="term" value="F:2-amino-4-hydroxy-6-hydroxymethyldihydropteridine diphosphokinase activity"/>
    <property type="evidence" value="ECO:0007669"/>
    <property type="project" value="UniProtKB-EC"/>
</dbReference>
<evidence type="ECO:0000256" key="3">
    <source>
        <dbReference type="ARBA" id="ARBA00013253"/>
    </source>
</evidence>
<accession>A0A1P8N157</accession>
<protein>
    <recommendedName>
        <fullName evidence="4">2-amino-4-hydroxy-6-hydroxymethyldihydropteridine pyrophosphokinase</fullName>
        <ecNumber evidence="3">2.7.6.3</ecNumber>
    </recommendedName>
    <alternativeName>
        <fullName evidence="11">6-hydroxymethyl-7,8-dihydropterin pyrophosphokinase</fullName>
    </alternativeName>
    <alternativeName>
        <fullName evidence="12">7,8-dihydro-6-hydroxymethylpterin-pyrophosphokinase</fullName>
    </alternativeName>
</protein>
<reference evidence="14 15" key="1">
    <citation type="submission" date="2017-01" db="EMBL/GenBank/DDBJ databases">
        <title>Complete genome of Tateyamaria omphalii DOK1-4 isolated from seawater in Dokdo.</title>
        <authorList>
            <person name="Kim J.H."/>
            <person name="Chi W.-J."/>
        </authorList>
    </citation>
    <scope>NUCLEOTIDE SEQUENCE [LARGE SCALE GENOMIC DNA]</scope>
    <source>
        <strain evidence="14 15">DOK1-4</strain>
    </source>
</reference>
<dbReference type="SUPFAM" id="SSF55083">
    <property type="entry name" value="6-hydroxymethyl-7,8-dihydropterin pyrophosphokinase, HPPK"/>
    <property type="match status" value="1"/>
</dbReference>
<dbReference type="NCBIfam" id="TIGR01498">
    <property type="entry name" value="folK"/>
    <property type="match status" value="1"/>
</dbReference>
<evidence type="ECO:0000256" key="6">
    <source>
        <dbReference type="ARBA" id="ARBA00022741"/>
    </source>
</evidence>
<dbReference type="GO" id="GO:0046654">
    <property type="term" value="P:tetrahydrofolate biosynthetic process"/>
    <property type="evidence" value="ECO:0007669"/>
    <property type="project" value="UniProtKB-UniPathway"/>
</dbReference>
<keyword evidence="9" id="KW-0289">Folate biosynthesis</keyword>
<evidence type="ECO:0000256" key="5">
    <source>
        <dbReference type="ARBA" id="ARBA00022679"/>
    </source>
</evidence>
<organism evidence="14 15">
    <name type="scientific">Tateyamaria omphalii</name>
    <dbReference type="NCBI Taxonomy" id="299262"/>
    <lineage>
        <taxon>Bacteria</taxon>
        <taxon>Pseudomonadati</taxon>
        <taxon>Pseudomonadota</taxon>
        <taxon>Alphaproteobacteria</taxon>
        <taxon>Rhodobacterales</taxon>
        <taxon>Roseobacteraceae</taxon>
        <taxon>Tateyamaria</taxon>
    </lineage>
</organism>
<dbReference type="Pfam" id="PF01288">
    <property type="entry name" value="HPPK"/>
    <property type="match status" value="1"/>
</dbReference>
<dbReference type="GO" id="GO:0005524">
    <property type="term" value="F:ATP binding"/>
    <property type="evidence" value="ECO:0007669"/>
    <property type="project" value="UniProtKB-KW"/>
</dbReference>
<keyword evidence="5" id="KW-0808">Transferase</keyword>
<evidence type="ECO:0000256" key="7">
    <source>
        <dbReference type="ARBA" id="ARBA00022777"/>
    </source>
</evidence>
<keyword evidence="8" id="KW-0067">ATP-binding</keyword>
<dbReference type="KEGG" id="tom:BWR18_13665"/>
<dbReference type="UniPathway" id="UPA00077">
    <property type="reaction ID" value="UER00155"/>
</dbReference>
<comment type="function">
    <text evidence="10">Catalyzes the transfer of pyrophosphate from adenosine triphosphate (ATP) to 6-hydroxymethyl-7,8-dihydropterin, an enzymatic step in folate biosynthesis pathway.</text>
</comment>
<dbReference type="PANTHER" id="PTHR43071:SF1">
    <property type="entry name" value="2-AMINO-4-HYDROXY-6-HYDROXYMETHYLDIHYDROPTERIDINE PYROPHOSPHOKINASE"/>
    <property type="match status" value="1"/>
</dbReference>
<evidence type="ECO:0000256" key="11">
    <source>
        <dbReference type="ARBA" id="ARBA00029766"/>
    </source>
</evidence>
<dbReference type="Proteomes" id="UP000186336">
    <property type="component" value="Chromosome"/>
</dbReference>
<proteinExistence type="inferred from homology"/>
<name>A0A1P8N157_9RHOB</name>
<keyword evidence="7 14" id="KW-0418">Kinase</keyword>
<keyword evidence="15" id="KW-1185">Reference proteome</keyword>
<dbReference type="Gene3D" id="3.30.70.560">
    <property type="entry name" value="7,8-Dihydro-6-hydroxymethylpterin-pyrophosphokinase HPPK"/>
    <property type="match status" value="1"/>
</dbReference>
<evidence type="ECO:0000259" key="13">
    <source>
        <dbReference type="Pfam" id="PF01288"/>
    </source>
</evidence>
<dbReference type="EMBL" id="CP019312">
    <property type="protein sequence ID" value="APX13889.1"/>
    <property type="molecule type" value="Genomic_DNA"/>
</dbReference>
<dbReference type="PANTHER" id="PTHR43071">
    <property type="entry name" value="2-AMINO-4-HYDROXY-6-HYDROXYMETHYLDIHYDROPTERIDINE PYROPHOSPHOKINASE"/>
    <property type="match status" value="1"/>
</dbReference>
<dbReference type="EC" id="2.7.6.3" evidence="3"/>
<sequence>MPQNQAKLVIALGSNKSSAVGSPAKILQKAIFRMEESGAVIRAQSRFFMTPAVPAGSGPDFVNAVVLLSATWSAPEAITRLHEIEADLGRRRKVRWEQRVVDLDLLAYGDVVRPDVATLRQWMDLPLDQQQESAPGQLLLPHPRMHERAFVLVPMAEVVPDWVHPITRRTVVEMRDSLPVEDLAAIMPFE</sequence>
<comment type="similarity">
    <text evidence="2">Belongs to the HPPK family.</text>
</comment>
<comment type="pathway">
    <text evidence="1">Cofactor biosynthesis; tetrahydrofolate biosynthesis; 2-amino-4-hydroxy-6-hydroxymethyl-7,8-dihydropteridine diphosphate from 7,8-dihydroneopterin triphosphate: step 4/4.</text>
</comment>
<dbReference type="InterPro" id="IPR035907">
    <property type="entry name" value="Hppk_sf"/>
</dbReference>
<evidence type="ECO:0000256" key="2">
    <source>
        <dbReference type="ARBA" id="ARBA00005810"/>
    </source>
</evidence>
<evidence type="ECO:0000256" key="12">
    <source>
        <dbReference type="ARBA" id="ARBA00033413"/>
    </source>
</evidence>
<dbReference type="InterPro" id="IPR000550">
    <property type="entry name" value="Hppk"/>
</dbReference>
<dbReference type="OrthoDB" id="9808041at2"/>